<evidence type="ECO:0000313" key="2">
    <source>
        <dbReference type="Proteomes" id="UP000024635"/>
    </source>
</evidence>
<dbReference type="AlphaFoldDB" id="A0A016SXR0"/>
<dbReference type="Proteomes" id="UP000024635">
    <property type="component" value="Unassembled WGS sequence"/>
</dbReference>
<reference evidence="2" key="1">
    <citation type="journal article" date="2015" name="Nat. Genet.">
        <title>The genome and transcriptome of the zoonotic hookworm Ancylostoma ceylanicum identify infection-specific gene families.</title>
        <authorList>
            <person name="Schwarz E.M."/>
            <person name="Hu Y."/>
            <person name="Antoshechkin I."/>
            <person name="Miller M.M."/>
            <person name="Sternberg P.W."/>
            <person name="Aroian R.V."/>
        </authorList>
    </citation>
    <scope>NUCLEOTIDE SEQUENCE</scope>
    <source>
        <strain evidence="2">HY135</strain>
    </source>
</reference>
<accession>A0A016SXR0</accession>
<sequence length="67" mass="7586">MAVTVGVSQITLTRGLKSIDKARKFGRWVPHALTQYDMDCRVDMALSLLTLELTHAWFEHPVTGDEK</sequence>
<gene>
    <name evidence="1" type="primary">Acey_s0163.g3491</name>
    <name evidence="1" type="ORF">Y032_0163g3491</name>
</gene>
<dbReference type="OrthoDB" id="5855231at2759"/>
<protein>
    <submittedName>
        <fullName evidence="1">Uncharacterized protein</fullName>
    </submittedName>
</protein>
<name>A0A016SXR0_9BILA</name>
<organism evidence="1 2">
    <name type="scientific">Ancylostoma ceylanicum</name>
    <dbReference type="NCBI Taxonomy" id="53326"/>
    <lineage>
        <taxon>Eukaryota</taxon>
        <taxon>Metazoa</taxon>
        <taxon>Ecdysozoa</taxon>
        <taxon>Nematoda</taxon>
        <taxon>Chromadorea</taxon>
        <taxon>Rhabditida</taxon>
        <taxon>Rhabditina</taxon>
        <taxon>Rhabditomorpha</taxon>
        <taxon>Strongyloidea</taxon>
        <taxon>Ancylostomatidae</taxon>
        <taxon>Ancylostomatinae</taxon>
        <taxon>Ancylostoma</taxon>
    </lineage>
</organism>
<proteinExistence type="predicted"/>
<comment type="caution">
    <text evidence="1">The sequence shown here is derived from an EMBL/GenBank/DDBJ whole genome shotgun (WGS) entry which is preliminary data.</text>
</comment>
<keyword evidence="2" id="KW-1185">Reference proteome</keyword>
<evidence type="ECO:0000313" key="1">
    <source>
        <dbReference type="EMBL" id="EYB95156.1"/>
    </source>
</evidence>
<dbReference type="EMBL" id="JARK01001499">
    <property type="protein sequence ID" value="EYB95156.1"/>
    <property type="molecule type" value="Genomic_DNA"/>
</dbReference>